<gene>
    <name evidence="2" type="ORF">HKW67_10090</name>
</gene>
<keyword evidence="1" id="KW-0732">Signal</keyword>
<evidence type="ECO:0000313" key="3">
    <source>
        <dbReference type="Proteomes" id="UP000500938"/>
    </source>
</evidence>
<dbReference type="RefSeq" id="WP_171225265.1">
    <property type="nucleotide sequence ID" value="NZ_CP053085.1"/>
</dbReference>
<dbReference type="Proteomes" id="UP000500938">
    <property type="component" value="Chromosome"/>
</dbReference>
<organism evidence="2 3">
    <name type="scientific">Gemmatimonas groenlandica</name>
    <dbReference type="NCBI Taxonomy" id="2732249"/>
    <lineage>
        <taxon>Bacteria</taxon>
        <taxon>Pseudomonadati</taxon>
        <taxon>Gemmatimonadota</taxon>
        <taxon>Gemmatimonadia</taxon>
        <taxon>Gemmatimonadales</taxon>
        <taxon>Gemmatimonadaceae</taxon>
        <taxon>Gemmatimonas</taxon>
    </lineage>
</organism>
<dbReference type="KEGG" id="ggr:HKW67_10090"/>
<keyword evidence="3" id="KW-1185">Reference proteome</keyword>
<evidence type="ECO:0000313" key="2">
    <source>
        <dbReference type="EMBL" id="QJR35835.1"/>
    </source>
</evidence>
<feature type="signal peptide" evidence="1">
    <location>
        <begin position="1"/>
        <end position="27"/>
    </location>
</feature>
<evidence type="ECO:0000256" key="1">
    <source>
        <dbReference type="SAM" id="SignalP"/>
    </source>
</evidence>
<dbReference type="AlphaFoldDB" id="A0A6M4IP92"/>
<sequence length="424" mass="45850">MKARLTLPYRWAAIAMMLAGLSRSAAACSLVAPWEINDALMIAFIGSPLADTVLAGDGSHRPIVATGHSGAGASRVAYGQRVRVDRVGNRARAALPRDTREVVLVPWDYAADCRPVAWSRSARWLPDSLSGLFRARLRPRAEWARGIPTFDITGAHFQPYRDAPRGVGVHSREPRLSAQALLSFYDALPSWGREPDTVAARDWINRIRADTALAGRYPVTSFIGRAGEEFEIARARSLRIPISGTFRLDVLVDGLASRTMFLRVGSTVASMDYPQRDSSDNTLEAPLPEGYAADAAAATAVSHLALSCHDVRGAAVSYVNVAWHSRTPANGVGEWQVGIDPGLVDVILSQEERDRLGVHRGSAAKAANDPLLFSVTRPLRVVQGATGPLRIEGVMSVPLLGVVQVRGERISREALPCSNRWGEG</sequence>
<reference evidence="2 3" key="1">
    <citation type="submission" date="2020-05" db="EMBL/GenBank/DDBJ databases">
        <title>Complete genome sequence of Gemmatimonas greenlandica TET16.</title>
        <authorList>
            <person name="Zeng Y."/>
        </authorList>
    </citation>
    <scope>NUCLEOTIDE SEQUENCE [LARGE SCALE GENOMIC DNA]</scope>
    <source>
        <strain evidence="2 3">TET16</strain>
    </source>
</reference>
<protein>
    <submittedName>
        <fullName evidence="2">Uncharacterized protein</fullName>
    </submittedName>
</protein>
<dbReference type="EMBL" id="CP053085">
    <property type="protein sequence ID" value="QJR35835.1"/>
    <property type="molecule type" value="Genomic_DNA"/>
</dbReference>
<proteinExistence type="predicted"/>
<name>A0A6M4IP92_9BACT</name>
<feature type="chain" id="PRO_5027070546" evidence="1">
    <location>
        <begin position="28"/>
        <end position="424"/>
    </location>
</feature>
<accession>A0A6M4IP92</accession>